<name>A0A1S7NMV6_9HYPH</name>
<organism evidence="2 3">
    <name type="scientific">Agrobacterium tomkonis CFBP 6623</name>
    <dbReference type="NCBI Taxonomy" id="1183432"/>
    <lineage>
        <taxon>Bacteria</taxon>
        <taxon>Pseudomonadati</taxon>
        <taxon>Pseudomonadota</taxon>
        <taxon>Alphaproteobacteria</taxon>
        <taxon>Hyphomicrobiales</taxon>
        <taxon>Rhizobiaceae</taxon>
        <taxon>Rhizobium/Agrobacterium group</taxon>
        <taxon>Agrobacterium</taxon>
        <taxon>Agrobacterium tumefaciens complex</taxon>
    </lineage>
</organism>
<dbReference type="Proteomes" id="UP000191988">
    <property type="component" value="Unassembled WGS sequence"/>
</dbReference>
<proteinExistence type="predicted"/>
<reference evidence="3" key="1">
    <citation type="submission" date="2016-01" db="EMBL/GenBank/DDBJ databases">
        <authorList>
            <person name="Regsiter A."/>
            <person name="william w."/>
        </authorList>
    </citation>
    <scope>NUCLEOTIDE SEQUENCE [LARGE SCALE GENOMIC DNA]</scope>
    <source>
        <strain evidence="3">CFBP 6623</strain>
    </source>
</reference>
<dbReference type="EMBL" id="FBWK01000004">
    <property type="protein sequence ID" value="CUX09296.1"/>
    <property type="molecule type" value="Genomic_DNA"/>
</dbReference>
<evidence type="ECO:0000313" key="2">
    <source>
        <dbReference type="EMBL" id="CUX09296.1"/>
    </source>
</evidence>
<dbReference type="Pfam" id="PF13730">
    <property type="entry name" value="HTH_36"/>
    <property type="match status" value="1"/>
</dbReference>
<dbReference type="STRING" id="1183432.AGR3A_Cc120057"/>
<evidence type="ECO:0008006" key="4">
    <source>
        <dbReference type="Google" id="ProtNLM"/>
    </source>
</evidence>
<protein>
    <recommendedName>
        <fullName evidence="4">Helix-turn-helix domain-containing protein</fullName>
    </recommendedName>
</protein>
<dbReference type="AlphaFoldDB" id="A0A1S7NMV6"/>
<gene>
    <name evidence="2" type="ORF">AGR3A_Cc120057</name>
</gene>
<dbReference type="RefSeq" id="WP_080841893.1">
    <property type="nucleotide sequence ID" value="NZ_LT009723.1"/>
</dbReference>
<evidence type="ECO:0000256" key="1">
    <source>
        <dbReference type="SAM" id="MobiDB-lite"/>
    </source>
</evidence>
<keyword evidence="3" id="KW-1185">Reference proteome</keyword>
<sequence length="422" mass="47259">MEPDHGATSRAWSWRHAVAKSGLPPITRLVLHTLGLKMDATGGSCYPPISDLVDLTGLDKKTVMKHLEIAEESGWIVVTQHGFRGQKWKRNEYVARWPGRDLSGTAASADEQEGGGNPPPPSNDAATRQGGGTVPPRSAEKVVEMVPEGGGNDDRKVVEEFHQDKNLPDTLPNNSPSADAEEGALKKVDRKKIEHAFTLWFATWKKGDVVYARNAWFALSPEDRAECVERTPAYLRWAKPSELMAAAVYLKNRHWRDLPEHALAEPVQTRGIAKVCGKLWMGTRLEALSKEPTGPLHLTTFDETRIAKGMISREQLVHEKRRDNGWPVVSAMRDHARRREPYTTSLALLPFVQDFRQVHRDSDVFAAWKRLHERNGWPFIEYAPEWVYLPPVDDGADDLEAAVDAALSNFLFSINEGRSNDA</sequence>
<feature type="region of interest" description="Disordered" evidence="1">
    <location>
        <begin position="102"/>
        <end position="139"/>
    </location>
</feature>
<accession>A0A1S7NMV6</accession>
<evidence type="ECO:0000313" key="3">
    <source>
        <dbReference type="Proteomes" id="UP000191988"/>
    </source>
</evidence>